<keyword evidence="2" id="KW-1185">Reference proteome</keyword>
<dbReference type="InterPro" id="IPR036412">
    <property type="entry name" value="HAD-like_sf"/>
</dbReference>
<gene>
    <name evidence="1" type="ORF">NF27_DT01530</name>
</gene>
<dbReference type="NCBIfam" id="TIGR01459">
    <property type="entry name" value="HAD-SF-IIA-hyp4"/>
    <property type="match status" value="1"/>
</dbReference>
<dbReference type="InterPro" id="IPR006357">
    <property type="entry name" value="HAD-SF_hydro_IIA"/>
</dbReference>
<dbReference type="GO" id="GO:0016791">
    <property type="term" value="F:phosphatase activity"/>
    <property type="evidence" value="ECO:0007669"/>
    <property type="project" value="TreeGrafter"/>
</dbReference>
<dbReference type="EMBL" id="JSWE01000096">
    <property type="protein sequence ID" value="KIE05379.1"/>
    <property type="molecule type" value="Genomic_DNA"/>
</dbReference>
<proteinExistence type="predicted"/>
<name>A0A0C1QIN4_9RICK</name>
<evidence type="ECO:0000313" key="1">
    <source>
        <dbReference type="EMBL" id="KIE05379.1"/>
    </source>
</evidence>
<dbReference type="InterPro" id="IPR023214">
    <property type="entry name" value="HAD_sf"/>
</dbReference>
<accession>A0A0C1QIN4</accession>
<dbReference type="Pfam" id="PF13344">
    <property type="entry name" value="Hydrolase_6"/>
    <property type="match status" value="1"/>
</dbReference>
<dbReference type="Proteomes" id="UP000031258">
    <property type="component" value="Unassembled WGS sequence"/>
</dbReference>
<dbReference type="NCBIfam" id="TIGR01460">
    <property type="entry name" value="HAD-SF-IIA"/>
    <property type="match status" value="1"/>
</dbReference>
<dbReference type="PANTHER" id="PTHR19288:SF90">
    <property type="entry name" value="OS08G0542600 PROTEIN"/>
    <property type="match status" value="1"/>
</dbReference>
<dbReference type="PANTHER" id="PTHR19288">
    <property type="entry name" value="4-NITROPHENYLPHOSPHATASE-RELATED"/>
    <property type="match status" value="1"/>
</dbReference>
<organism evidence="1 2">
    <name type="scientific">Candidatus Jidaibacter acanthamoebae</name>
    <dbReference type="NCBI Taxonomy" id="86105"/>
    <lineage>
        <taxon>Bacteria</taxon>
        <taxon>Pseudomonadati</taxon>
        <taxon>Pseudomonadota</taxon>
        <taxon>Alphaproteobacteria</taxon>
        <taxon>Rickettsiales</taxon>
        <taxon>Candidatus Midichloriaceae</taxon>
        <taxon>Candidatus Jidaibacter</taxon>
    </lineage>
</organism>
<dbReference type="Pfam" id="PF13242">
    <property type="entry name" value="Hydrolase_like"/>
    <property type="match status" value="1"/>
</dbReference>
<dbReference type="SUPFAM" id="SSF56784">
    <property type="entry name" value="HAD-like"/>
    <property type="match status" value="1"/>
</dbReference>
<dbReference type="OrthoDB" id="9791073at2"/>
<reference evidence="1 2" key="1">
    <citation type="submission" date="2014-11" db="EMBL/GenBank/DDBJ databases">
        <title>A Rickettsiales Symbiont of Amoebae With Ancient Features.</title>
        <authorList>
            <person name="Schulz F."/>
            <person name="Martijn J."/>
            <person name="Wascher F."/>
            <person name="Kostanjsek R."/>
            <person name="Ettema T.J."/>
            <person name="Horn M."/>
        </authorList>
    </citation>
    <scope>NUCLEOTIDE SEQUENCE [LARGE SCALE GENOMIC DNA]</scope>
    <source>
        <strain evidence="1 2">UWC36</strain>
    </source>
</reference>
<dbReference type="STRING" id="86105.NF27_DT01530"/>
<dbReference type="Gene3D" id="3.40.50.1000">
    <property type="entry name" value="HAD superfamily/HAD-like"/>
    <property type="match status" value="2"/>
</dbReference>
<comment type="caution">
    <text evidence="1">The sequence shown here is derived from an EMBL/GenBank/DDBJ whole genome shotgun (WGS) entry which is preliminary data.</text>
</comment>
<sequence>MQRYIKGLGEIAEKYHTYLIDMSGVVHNGLNAYPKAINTLNTLKEMQKDIIFFTNAPRPQNIVRKKLADLGYICGDEKIITSGDLFLQELKRNFRKYNHKSTAYILGYEYNRDLDLSEFYNRTQDIEQAEVLVILTFLENSDELDKHDEILKKAIGNNIVALCPNPDTVVYHGNELRYPAGFIANKYESLGGVVRYYGKPYTEMYQYAVKDSKYDKSRMLAIGDNLNTDILGAKNFGIDSLLISKGIYKNFTNLDLFIKGHKIIPSYICDYFQM</sequence>
<protein>
    <submittedName>
        <fullName evidence="1">Uncharacterized protein</fullName>
    </submittedName>
</protein>
<dbReference type="AlphaFoldDB" id="A0A0C1QIN4"/>
<dbReference type="GO" id="GO:0005737">
    <property type="term" value="C:cytoplasm"/>
    <property type="evidence" value="ECO:0007669"/>
    <property type="project" value="TreeGrafter"/>
</dbReference>
<dbReference type="RefSeq" id="WP_039456476.1">
    <property type="nucleotide sequence ID" value="NZ_JSWE01000096.1"/>
</dbReference>
<evidence type="ECO:0000313" key="2">
    <source>
        <dbReference type="Proteomes" id="UP000031258"/>
    </source>
</evidence>
<dbReference type="InterPro" id="IPR006356">
    <property type="entry name" value="HAD-SF_hydro_IIA_hyp3"/>
</dbReference>